<reference evidence="3 4" key="1">
    <citation type="submission" date="2022-01" db="EMBL/GenBank/DDBJ databases">
        <title>A high-quality chromosome-level genome assembly of rohu carp, Labeo rohita.</title>
        <authorList>
            <person name="Arick M.A. II"/>
            <person name="Hsu C.-Y."/>
            <person name="Magbanua Z."/>
            <person name="Pechanova O."/>
            <person name="Grover C."/>
            <person name="Miller E."/>
            <person name="Thrash A."/>
            <person name="Ezzel L."/>
            <person name="Alam S."/>
            <person name="Benzie J."/>
            <person name="Hamilton M."/>
            <person name="Karsi A."/>
            <person name="Lawrence M.L."/>
            <person name="Peterson D.G."/>
        </authorList>
    </citation>
    <scope>NUCLEOTIDE SEQUENCE [LARGE SCALE GENOMIC DNA]</scope>
    <source>
        <strain evidence="4">BAU-BD-2019</strain>
        <tissue evidence="3">Blood</tissue>
    </source>
</reference>
<evidence type="ECO:0000313" key="4">
    <source>
        <dbReference type="Proteomes" id="UP000830375"/>
    </source>
</evidence>
<dbReference type="PANTHER" id="PTHR35537">
    <property type="entry name" value="DNA DAMAGE-INDUCIBLE APOPTOSIS SUPPRESSOR PROTEIN DDIAS"/>
    <property type="match status" value="1"/>
</dbReference>
<feature type="domain" description="Replication factor A C-terminal" evidence="2">
    <location>
        <begin position="8"/>
        <end position="111"/>
    </location>
</feature>
<comment type="caution">
    <text evidence="3">The sequence shown here is derived from an EMBL/GenBank/DDBJ whole genome shotgun (WGS) entry which is preliminary data.</text>
</comment>
<dbReference type="SUPFAM" id="SSF50249">
    <property type="entry name" value="Nucleic acid-binding proteins"/>
    <property type="match status" value="1"/>
</dbReference>
<feature type="region of interest" description="Disordered" evidence="1">
    <location>
        <begin position="426"/>
        <end position="451"/>
    </location>
</feature>
<sequence>MSNTRALVSCTILSLQDSCFVYPCCKDCLSRLNKESKRAICGRCGFTCDLQNVDYRYRLSFKVSRNQDIFGVTVFGGCLNPFFGITAGGLQRCIDLEKTEGTHTVQQLLVKAVEDCFIGKCVIFGLKVPHNVAKTSSLSGQLVACQIISPCESLIGCTVIGYFKNLLRANSESANSICSSQQKDSQSSQRNELNSFDYTPPSCGKLDSQPNSEGFTLSSAWQSPGLCFPLEELNNDLIQQSRDCDHHDLSPKNEETRTCQSNTSQLKHVNCVQDELKNETQNSHRKSFSSSCDMFESSESHFNTSTACDAINPLSTLSCENNSEKTTSKCLARAKTEEEYDAPLHEKSLYSHYSQNMGFDLEDAPLSESLQEFVNVEPQISETIDTKNHSSGKSNQMTEVENKFSLTENSVVATISKSEKLPSPVHNVNNISWKENNENDCPENPGTKMNNAEIRKTNSSKKMIPFSPDIMCAFNRSTNNRLSFPDKKELALKRKKLTRSRPSVAFCSVNHEKGKYFRHCAQSDVHSVNCKVKQERIVFDDREERYNCSVDLFASGQSSMDMNLSDVTETSKVNELRNVNTSEPGGSDSLPFSPCLQSTPVSYYNNSCGQKTRRSQKRVASLCSGQIKCEFKSKIVDLRLSDKRQKMDQSQVVGSTESFSGESDMQDASCNLSVNEWSKDLFENSF</sequence>
<dbReference type="InterPro" id="IPR013955">
    <property type="entry name" value="Rep_factor-A_C"/>
</dbReference>
<accession>A0ABQ8LMA1</accession>
<evidence type="ECO:0000259" key="2">
    <source>
        <dbReference type="Pfam" id="PF08646"/>
    </source>
</evidence>
<evidence type="ECO:0000256" key="1">
    <source>
        <dbReference type="SAM" id="MobiDB-lite"/>
    </source>
</evidence>
<protein>
    <submittedName>
        <fullName evidence="3">DNA damage-induced apoptosis suppressor protein</fullName>
    </submittedName>
</protein>
<gene>
    <name evidence="3" type="ORF">H4Q32_019427</name>
</gene>
<evidence type="ECO:0000313" key="3">
    <source>
        <dbReference type="EMBL" id="KAI2651361.1"/>
    </source>
</evidence>
<dbReference type="InterPro" id="IPR043522">
    <property type="entry name" value="DDIAS"/>
</dbReference>
<dbReference type="EMBL" id="JACTAM010000021">
    <property type="protein sequence ID" value="KAI2651361.1"/>
    <property type="molecule type" value="Genomic_DNA"/>
</dbReference>
<dbReference type="Proteomes" id="UP000830375">
    <property type="component" value="Unassembled WGS sequence"/>
</dbReference>
<dbReference type="Pfam" id="PF08646">
    <property type="entry name" value="Rep_fac-A_C"/>
    <property type="match status" value="1"/>
</dbReference>
<organism evidence="3 4">
    <name type="scientific">Labeo rohita</name>
    <name type="common">Indian major carp</name>
    <name type="synonym">Cyprinus rohita</name>
    <dbReference type="NCBI Taxonomy" id="84645"/>
    <lineage>
        <taxon>Eukaryota</taxon>
        <taxon>Metazoa</taxon>
        <taxon>Chordata</taxon>
        <taxon>Craniata</taxon>
        <taxon>Vertebrata</taxon>
        <taxon>Euteleostomi</taxon>
        <taxon>Actinopterygii</taxon>
        <taxon>Neopterygii</taxon>
        <taxon>Teleostei</taxon>
        <taxon>Ostariophysi</taxon>
        <taxon>Cypriniformes</taxon>
        <taxon>Cyprinidae</taxon>
        <taxon>Labeoninae</taxon>
        <taxon>Labeonini</taxon>
        <taxon>Labeo</taxon>
    </lineage>
</organism>
<name>A0ABQ8LMA1_LABRO</name>
<dbReference type="PANTHER" id="PTHR35537:SF1">
    <property type="entry name" value="DNA DAMAGE-INDUCED APOPTOSIS SUPPRESSOR PROTEIN"/>
    <property type="match status" value="1"/>
</dbReference>
<dbReference type="Gene3D" id="2.40.50.140">
    <property type="entry name" value="Nucleic acid-binding proteins"/>
    <property type="match status" value="1"/>
</dbReference>
<proteinExistence type="predicted"/>
<keyword evidence="4" id="KW-1185">Reference proteome</keyword>
<dbReference type="InterPro" id="IPR012340">
    <property type="entry name" value="NA-bd_OB-fold"/>
</dbReference>